<sequence>MAQLSVEQFLNEQKQAVETALSRYIERLEGPAKLKKAMAYSLEAGGKRIRPLLLLSTVRALGKDPAVGLPVACAIEMIHTYSLIHDDLPSMDNDDLRRGKPTNHKVFGEAMAILAGDGLLTYAFQLIVEIDDERIPPSVRLRLIERLAKAAGPEGMVAGQAADMEGEGKTLTLSELEYIHRHKTGKMLQYSVHAGALIGGADARQTRELDEFAAHLGLAFQIRDDILDIEGAEEKIGKPVGSDQSNNKATYPALLSLAGAKEKLAFHIEAAQRHLRHADVDGAALAYICELSPPATIKSGTAALASEQGRLCCFFASAP</sequence>
<evidence type="ECO:0000256" key="6">
    <source>
        <dbReference type="ARBA" id="ARBA00022723"/>
    </source>
</evidence>
<name>Q75TG5_GEOSE</name>
<evidence type="ECO:0000256" key="12">
    <source>
        <dbReference type="RuleBase" id="RU004466"/>
    </source>
</evidence>
<dbReference type="SUPFAM" id="SSF48576">
    <property type="entry name" value="Terpenoid synthases"/>
    <property type="match status" value="1"/>
</dbReference>
<dbReference type="PROSITE" id="PS00444">
    <property type="entry name" value="POLYPRENYL_SYNTHASE_2"/>
    <property type="match status" value="1"/>
</dbReference>
<dbReference type="GO" id="GO:0016114">
    <property type="term" value="P:terpenoid biosynthetic process"/>
    <property type="evidence" value="ECO:0007669"/>
    <property type="project" value="UniProtKB-ARBA"/>
</dbReference>
<dbReference type="GO" id="GO:0046872">
    <property type="term" value="F:metal ion binding"/>
    <property type="evidence" value="ECO:0007669"/>
    <property type="project" value="UniProtKB-KW"/>
</dbReference>
<dbReference type="Gene3D" id="1.10.600.10">
    <property type="entry name" value="Farnesyl Diphosphate Synthase"/>
    <property type="match status" value="1"/>
</dbReference>
<comment type="cofactor">
    <cofactor evidence="1">
        <name>Mg(2+)</name>
        <dbReference type="ChEBI" id="CHEBI:18420"/>
    </cofactor>
</comment>
<gene>
    <name evidence="13" type="ORF">GSC04</name>
</gene>
<accession>Q75TG5</accession>
<comment type="catalytic activity">
    <reaction evidence="11">
        <text>isopentenyl diphosphate + (2E)-geranyl diphosphate = (2E,6E)-farnesyl diphosphate + diphosphate</text>
        <dbReference type="Rhea" id="RHEA:19361"/>
        <dbReference type="ChEBI" id="CHEBI:33019"/>
        <dbReference type="ChEBI" id="CHEBI:58057"/>
        <dbReference type="ChEBI" id="CHEBI:128769"/>
        <dbReference type="ChEBI" id="CHEBI:175763"/>
        <dbReference type="EC" id="2.5.1.10"/>
    </reaction>
</comment>
<keyword evidence="8" id="KW-0414">Isoprene biosynthesis</keyword>
<evidence type="ECO:0000256" key="4">
    <source>
        <dbReference type="ARBA" id="ARBA00015100"/>
    </source>
</evidence>
<dbReference type="FunFam" id="1.10.600.10:FF:000001">
    <property type="entry name" value="Geranylgeranyl diphosphate synthase"/>
    <property type="match status" value="1"/>
</dbReference>
<dbReference type="EMBL" id="AB126617">
    <property type="protein sequence ID" value="BAD18313.1"/>
    <property type="molecule type" value="Genomic_DNA"/>
</dbReference>
<evidence type="ECO:0000256" key="2">
    <source>
        <dbReference type="ARBA" id="ARBA00006706"/>
    </source>
</evidence>
<evidence type="ECO:0000256" key="5">
    <source>
        <dbReference type="ARBA" id="ARBA00022679"/>
    </source>
</evidence>
<dbReference type="PANTHER" id="PTHR43281">
    <property type="entry name" value="FARNESYL DIPHOSPHATE SYNTHASE"/>
    <property type="match status" value="1"/>
</dbReference>
<proteinExistence type="inferred from homology"/>
<dbReference type="CDD" id="cd00685">
    <property type="entry name" value="Trans_IPPS_HT"/>
    <property type="match status" value="1"/>
</dbReference>
<dbReference type="InterPro" id="IPR008949">
    <property type="entry name" value="Isoprenoid_synthase_dom_sf"/>
</dbReference>
<evidence type="ECO:0000256" key="7">
    <source>
        <dbReference type="ARBA" id="ARBA00022842"/>
    </source>
</evidence>
<dbReference type="InterPro" id="IPR053378">
    <property type="entry name" value="Prenyl_diphosphate_synthase"/>
</dbReference>
<dbReference type="EC" id="2.5.1.10" evidence="3"/>
<dbReference type="InterPro" id="IPR000092">
    <property type="entry name" value="Polyprenyl_synt"/>
</dbReference>
<organism evidence="13">
    <name type="scientific">Geobacillus stearothermophilus</name>
    <name type="common">Bacillus stearothermophilus</name>
    <dbReference type="NCBI Taxonomy" id="1422"/>
    <lineage>
        <taxon>Bacteria</taxon>
        <taxon>Bacillati</taxon>
        <taxon>Bacillota</taxon>
        <taxon>Bacilli</taxon>
        <taxon>Bacillales</taxon>
        <taxon>Anoxybacillaceae</taxon>
        <taxon>Geobacillus</taxon>
    </lineage>
</organism>
<dbReference type="SFLD" id="SFLDS00005">
    <property type="entry name" value="Isoprenoid_Synthase_Type_I"/>
    <property type="match status" value="1"/>
</dbReference>
<dbReference type="AlphaFoldDB" id="Q75TG5"/>
<reference evidence="13" key="1">
    <citation type="journal article" date="2004" name="Extremophiles">
        <title>Genomic characterization of thermophilic Geobacillus species isolated from the deepest sea mud of the Mariana Trench.</title>
        <authorList>
            <person name="Takami H."/>
            <person name="Nishi S."/>
            <person name="Lu J."/>
            <person name="Shimamura S."/>
            <person name="Takaki Y."/>
        </authorList>
    </citation>
    <scope>NUCLEOTIDE SEQUENCE</scope>
    <source>
        <strain evidence="13">HTA462</strain>
    </source>
</reference>
<protein>
    <recommendedName>
        <fullName evidence="4">Farnesyl diphosphate synthase</fullName>
        <ecNumber evidence="3">2.5.1.10</ecNumber>
    </recommendedName>
    <alternativeName>
        <fullName evidence="10">(2E,6E)-farnesyl diphosphate synthase</fullName>
    </alternativeName>
    <alternativeName>
        <fullName evidence="9">Geranyltranstransferase</fullName>
    </alternativeName>
</protein>
<dbReference type="Pfam" id="PF00348">
    <property type="entry name" value="polyprenyl_synt"/>
    <property type="match status" value="1"/>
</dbReference>
<evidence type="ECO:0000256" key="1">
    <source>
        <dbReference type="ARBA" id="ARBA00001946"/>
    </source>
</evidence>
<evidence type="ECO:0000256" key="3">
    <source>
        <dbReference type="ARBA" id="ARBA00012439"/>
    </source>
</evidence>
<keyword evidence="5 12" id="KW-0808">Transferase</keyword>
<dbReference type="NCBIfam" id="NF045485">
    <property type="entry name" value="FPPsyn"/>
    <property type="match status" value="1"/>
</dbReference>
<evidence type="ECO:0000256" key="10">
    <source>
        <dbReference type="ARBA" id="ARBA00032873"/>
    </source>
</evidence>
<evidence type="ECO:0000256" key="11">
    <source>
        <dbReference type="ARBA" id="ARBA00049399"/>
    </source>
</evidence>
<evidence type="ECO:0000256" key="9">
    <source>
        <dbReference type="ARBA" id="ARBA00032380"/>
    </source>
</evidence>
<dbReference type="GO" id="GO:0005737">
    <property type="term" value="C:cytoplasm"/>
    <property type="evidence" value="ECO:0007669"/>
    <property type="project" value="UniProtKB-ARBA"/>
</dbReference>
<dbReference type="SFLD" id="SFLDG01017">
    <property type="entry name" value="Polyprenyl_Transferase_Like"/>
    <property type="match status" value="1"/>
</dbReference>
<keyword evidence="6" id="KW-0479">Metal-binding</keyword>
<keyword evidence="7" id="KW-0460">Magnesium</keyword>
<comment type="similarity">
    <text evidence="2 12">Belongs to the FPP/GGPP synthase family.</text>
</comment>
<dbReference type="InterPro" id="IPR033749">
    <property type="entry name" value="Polyprenyl_synt_CS"/>
</dbReference>
<evidence type="ECO:0000256" key="8">
    <source>
        <dbReference type="ARBA" id="ARBA00023229"/>
    </source>
</evidence>
<dbReference type="PANTHER" id="PTHR43281:SF1">
    <property type="entry name" value="FARNESYL DIPHOSPHATE SYNTHASE"/>
    <property type="match status" value="1"/>
</dbReference>
<evidence type="ECO:0000313" key="13">
    <source>
        <dbReference type="EMBL" id="BAD18313.1"/>
    </source>
</evidence>
<dbReference type="PROSITE" id="PS00723">
    <property type="entry name" value="POLYPRENYL_SYNTHASE_1"/>
    <property type="match status" value="1"/>
</dbReference>
<dbReference type="GO" id="GO:0004337">
    <property type="term" value="F:(2E,6E)-farnesyl diphosphate synthase activity"/>
    <property type="evidence" value="ECO:0007669"/>
    <property type="project" value="UniProtKB-EC"/>
</dbReference>